<name>A0A286CX39_9GAMM</name>
<dbReference type="Pfam" id="PF07152">
    <property type="entry name" value="YaeQ"/>
    <property type="match status" value="1"/>
</dbReference>
<accession>A0A286CX39</accession>
<dbReference type="SUPFAM" id="SSF52980">
    <property type="entry name" value="Restriction endonuclease-like"/>
    <property type="match status" value="1"/>
</dbReference>
<dbReference type="CDD" id="cd22368">
    <property type="entry name" value="YaeQ-like"/>
    <property type="match status" value="1"/>
</dbReference>
<dbReference type="SMART" id="SM01322">
    <property type="entry name" value="YaeQ"/>
    <property type="match status" value="1"/>
</dbReference>
<dbReference type="PIRSF" id="PIRSF011484">
    <property type="entry name" value="YaeQ"/>
    <property type="match status" value="1"/>
</dbReference>
<organism evidence="1 2">
    <name type="scientific">Pseudoxanthomonas wuyuanensis</name>
    <dbReference type="NCBI Taxonomy" id="1073196"/>
    <lineage>
        <taxon>Bacteria</taxon>
        <taxon>Pseudomonadati</taxon>
        <taxon>Pseudomonadota</taxon>
        <taxon>Gammaproteobacteria</taxon>
        <taxon>Lysobacterales</taxon>
        <taxon>Lysobacteraceae</taxon>
        <taxon>Pseudoxanthomonas</taxon>
    </lineage>
</organism>
<dbReference type="RefSeq" id="WP_097120181.1">
    <property type="nucleotide sequence ID" value="NZ_OCND01000001.1"/>
</dbReference>
<dbReference type="OrthoDB" id="5293309at2"/>
<sequence length="185" mass="20724">MALKATVVKADLQISDLDRHYYANHALTLAQHPSETDQRLMVRLLAFALFADERLQFGKGLSTEEEPDLWRRGYTGEIEQWIDLGQPDESRIRKACGRARDVVVITYGGRASDLWWEKNAAALARHRNLTVLDIATDTVEALVGLMVRSMRLNVMVQDGELQLIGDDLTLAIRPGVRQAATEPVA</sequence>
<proteinExistence type="predicted"/>
<dbReference type="InterPro" id="IPR038590">
    <property type="entry name" value="YaeQ_sf"/>
</dbReference>
<evidence type="ECO:0000313" key="1">
    <source>
        <dbReference type="EMBL" id="SOD50976.1"/>
    </source>
</evidence>
<dbReference type="PANTHER" id="PTHR38784">
    <property type="entry name" value="SUCROSE PHOSPHORYLASE"/>
    <property type="match status" value="1"/>
</dbReference>
<dbReference type="Gene3D" id="3.10.640.10">
    <property type="entry name" value="Restriction endonuclease-like alpha-beta roll domain"/>
    <property type="match status" value="1"/>
</dbReference>
<dbReference type="EMBL" id="OCND01000001">
    <property type="protein sequence ID" value="SOD50976.1"/>
    <property type="molecule type" value="Genomic_DNA"/>
</dbReference>
<dbReference type="InterPro" id="IPR011335">
    <property type="entry name" value="Restrct_endonuc-II-like"/>
</dbReference>
<keyword evidence="2" id="KW-1185">Reference proteome</keyword>
<dbReference type="InterPro" id="IPR009822">
    <property type="entry name" value="YaeQ"/>
</dbReference>
<evidence type="ECO:0000313" key="2">
    <source>
        <dbReference type="Proteomes" id="UP000219374"/>
    </source>
</evidence>
<dbReference type="Proteomes" id="UP000219374">
    <property type="component" value="Unassembled WGS sequence"/>
</dbReference>
<dbReference type="PANTHER" id="PTHR38784:SF1">
    <property type="entry name" value="SUCROSE PHOSPHORYLASE"/>
    <property type="match status" value="1"/>
</dbReference>
<protein>
    <submittedName>
        <fullName evidence="1">Uncharacterized conserved protein YaeQ, suppresses RfaH defect</fullName>
    </submittedName>
</protein>
<gene>
    <name evidence="1" type="ORF">SAMN06296416_101387</name>
</gene>
<reference evidence="1 2" key="1">
    <citation type="submission" date="2017-09" db="EMBL/GenBank/DDBJ databases">
        <authorList>
            <person name="Ehlers B."/>
            <person name="Leendertz F.H."/>
        </authorList>
    </citation>
    <scope>NUCLEOTIDE SEQUENCE [LARGE SCALE GENOMIC DNA]</scope>
    <source>
        <strain evidence="1 2">CGMCC 1.10978</strain>
    </source>
</reference>
<dbReference type="AlphaFoldDB" id="A0A286CX39"/>